<dbReference type="PROSITE" id="PS51715">
    <property type="entry name" value="G_GB1_RHD3"/>
    <property type="match status" value="1"/>
</dbReference>
<dbReference type="Pfam" id="PF02841">
    <property type="entry name" value="GBP_C"/>
    <property type="match status" value="1"/>
</dbReference>
<keyword evidence="1" id="KW-0399">Innate immunity</keyword>
<reference evidence="10" key="5">
    <citation type="submission" date="2001-07" db="EMBL/GenBank/DDBJ databases">
        <authorList>
            <person name="Adachi J."/>
            <person name="Aizawa K."/>
            <person name="Akimura T."/>
            <person name="Arakawa T."/>
            <person name="Bono H."/>
            <person name="Carninci P."/>
            <person name="Fukuda S."/>
            <person name="Furuno M."/>
            <person name="Hanagaki T."/>
            <person name="Hara A."/>
            <person name="Hashizume W."/>
            <person name="Hayashida K."/>
            <person name="Hayatsu N."/>
            <person name="Hiramoto K."/>
            <person name="Hiraoka T."/>
            <person name="Hirozane T."/>
            <person name="Hori F."/>
            <person name="Imotani K."/>
            <person name="Ishii Y."/>
            <person name="Itoh M."/>
            <person name="Kagawa I."/>
            <person name="Kasukawa T."/>
            <person name="Katoh H."/>
            <person name="Kawai J."/>
            <person name="Kojima Y."/>
            <person name="Kondo S."/>
            <person name="Konno H."/>
            <person name="Kouda M."/>
            <person name="Koya S."/>
            <person name="Kurihara C."/>
            <person name="Matsuyama T."/>
            <person name="Miyazaki A."/>
            <person name="Murata M."/>
            <person name="Nakamura M."/>
            <person name="Nishi K."/>
            <person name="Nomura K."/>
            <person name="Numazaki R."/>
            <person name="Ohno M."/>
            <person name="Ohsato N."/>
            <person name="Okazaki Y."/>
            <person name="Saito R."/>
            <person name="Saitoh H."/>
            <person name="Sakai C."/>
            <person name="Sakai K."/>
            <person name="Sakazume N."/>
            <person name="Sano H."/>
            <person name="Sasaki D."/>
            <person name="Shibata K."/>
            <person name="Shinagawa A."/>
            <person name="Shiraki T."/>
            <person name="Sogabe Y."/>
            <person name="Tagami M."/>
            <person name="Tagawa A."/>
            <person name="Takahashi F."/>
            <person name="Takaku-Akahira S."/>
            <person name="Takeda Y."/>
            <person name="Tanaka T."/>
            <person name="Tomaru A."/>
            <person name="Toya T."/>
            <person name="Yasunishi A."/>
            <person name="Muramatsu M."/>
            <person name="Hayashizaki Y."/>
        </authorList>
    </citation>
    <scope>NUCLEOTIDE SEQUENCE</scope>
    <source>
        <strain evidence="10">C57BL/6J</strain>
        <tissue evidence="10">Pituitary gland</tissue>
    </source>
</reference>
<keyword evidence="3" id="KW-0378">Hydrolase</keyword>
<dbReference type="Bgee" id="ENSMUSG00000105504">
    <property type="expression patterns" value="Expressed in spleen and 47 other cell types or tissues"/>
</dbReference>
<keyword evidence="13" id="KW-1185">Reference proteome</keyword>
<dbReference type="InterPro" id="IPR003191">
    <property type="entry name" value="Guanylate-bd/ATL_C"/>
</dbReference>
<evidence type="ECO:0000256" key="2">
    <source>
        <dbReference type="ARBA" id="ARBA00022741"/>
    </source>
</evidence>
<reference evidence="10" key="4">
    <citation type="journal article" date="2001" name="Nature">
        <title>Functional annotation of a full-length mouse cDNA collection.</title>
        <authorList>
            <consortium name="The RIKEN Genome Exploration Research Group Phase II Team and the FANTOM Consortium"/>
        </authorList>
    </citation>
    <scope>NUCLEOTIDE SEQUENCE</scope>
    <source>
        <strain evidence="10">C57BL/6J</strain>
        <tissue evidence="10">Pituitary gland</tissue>
    </source>
</reference>
<dbReference type="SUPFAM" id="SSF48340">
    <property type="entry name" value="Interferon-induced guanylate-binding protein 1 (GBP1), C-terminal domain"/>
    <property type="match status" value="1"/>
</dbReference>
<dbReference type="SUPFAM" id="SSF52540">
    <property type="entry name" value="P-loop containing nucleoside triphosphate hydrolases"/>
    <property type="match status" value="1"/>
</dbReference>
<evidence type="ECO:0007829" key="14">
    <source>
        <dbReference type="ProteomicsDB" id="Q8BMN7"/>
    </source>
</evidence>
<dbReference type="ProteomicsDB" id="343255"/>
<dbReference type="DNASU" id="229898"/>
<reference evidence="10" key="2">
    <citation type="journal article" date="2000" name="Genome Res.">
        <title>Normalization and subtraction of cap-trapper-selected cDNAs to prepare full-length cDNA libraries for rapid discovery of new genes.</title>
        <authorList>
            <person name="Carninci P."/>
            <person name="Shibata Y."/>
            <person name="Hayatsu N."/>
            <person name="Sugahara Y."/>
            <person name="Shibata K."/>
            <person name="Itoh M."/>
            <person name="Konno H."/>
            <person name="Okazaki Y."/>
            <person name="Muramatsu M."/>
            <person name="Hayashizaki Y."/>
        </authorList>
    </citation>
    <scope>NUCLEOTIDE SEQUENCE</scope>
    <source>
        <strain evidence="10">C57BL/6J</strain>
        <tissue evidence="10">Pituitary gland</tissue>
    </source>
</reference>
<evidence type="ECO:0000313" key="12">
    <source>
        <dbReference type="MGI" id="MGI:2429943"/>
    </source>
</evidence>
<dbReference type="MGI" id="MGI:2429943">
    <property type="gene designation" value="Gbp5"/>
</dbReference>
<dbReference type="InterPro" id="IPR030386">
    <property type="entry name" value="G_GB1_RHD3_dom"/>
</dbReference>
<dbReference type="GO" id="GO:0005525">
    <property type="term" value="F:GTP binding"/>
    <property type="evidence" value="ECO:0007669"/>
    <property type="project" value="UniProtKB-KW"/>
</dbReference>
<dbReference type="InterPro" id="IPR036543">
    <property type="entry name" value="Guanylate-bd_C_sf"/>
</dbReference>
<evidence type="ECO:0000313" key="10">
    <source>
        <dbReference type="EMBL" id="BAC26953.1"/>
    </source>
</evidence>
<dbReference type="CDD" id="cd16269">
    <property type="entry name" value="GBP_C"/>
    <property type="match status" value="1"/>
</dbReference>
<dbReference type="CTD" id="115362"/>
<name>Q8BMN7_MOUSE</name>
<evidence type="ECO:0000256" key="7">
    <source>
        <dbReference type="SAM" id="Coils"/>
    </source>
</evidence>
<dbReference type="ExpressionAtlas" id="Q8BMN7">
    <property type="expression patterns" value="baseline and differential"/>
</dbReference>
<dbReference type="AGR" id="MGI:2429943"/>
<dbReference type="Antibodypedia" id="33615">
    <property type="antibodies" value="327 antibodies from 32 providers"/>
</dbReference>
<evidence type="ECO:0000256" key="8">
    <source>
        <dbReference type="SAM" id="MobiDB-lite"/>
    </source>
</evidence>
<sequence length="724" mass="80410">MAPEIHMPEPLCLIGSTEGHLVTNQEALKILSAITQPVVVVAIVGLYRTGKSYLMNKLAGKEKGFSVGSTVQSHTKGIWMWCVPHPQKPDHTLVLLDTEGLGDVEKDDKKNDTQIFALAILLSSTFVYNTMNKIDQGAIDLLHNVTELTDLLRTRNSSDSNQTEGEGPADMSFFPDLVWTLRDFFLDLQANGHAITSDEYLENSLKLKQGSDERTQTFNLPRLCIQKFFPVKKCFVFDAPALGSKLSQLPTLSNEELNSDFVQDLSEFCSHIFTQSKTKTLPGGIQVNGPRLESLVLTYVDAINSGALPSIENTVVTLARRENSAAVQKAIGHYDQLMSEKVQLPTETLQELLDLHRTCEREAIEIFRKHSFKDEGEFFQKELESLLSAKQDEICKKNADASAALCSTLLGSIFKPLEQEVAQEFYHKPGGHKLFLQRMEQLKANYRQQPGKGTQAEEVLQTYLNAKETVSRTILQTDQVLTDKEIQSKAEQERAEAARLEAQRLEAIRIQEEQRKAEMERQHQEQLRQIALEKARVAQEQQWILKQRAQGRCPVIWCLDLLLAEDEGPKQDLSQKLCCFGQEGGRLSGAEDGAASEALWISPFPETAGLCIPHCHPSNLPSVESRSQGGSRRGLRHKPLRPGGPLCTHQEGARLSGAEDGTASEALWLSPVLETVGLFIPHPHPCSLPSTDSRSEGGSRRGLRQKPLGLVDPCALTRKVAGCL</sequence>
<dbReference type="VEuPathDB" id="HostDB:ENSMUSG00000105504"/>
<dbReference type="GO" id="GO:0071346">
    <property type="term" value="P:cellular response to type II interferon"/>
    <property type="evidence" value="ECO:0007669"/>
    <property type="project" value="UniProtKB-ARBA"/>
</dbReference>
<dbReference type="Proteomes" id="UP000000589">
    <property type="component" value="Chromosome 3"/>
</dbReference>
<feature type="coiled-coil region" evidence="7">
    <location>
        <begin position="483"/>
        <end position="536"/>
    </location>
</feature>
<keyword evidence="7" id="KW-0175">Coiled coil</keyword>
<dbReference type="Pfam" id="PF02263">
    <property type="entry name" value="GBP"/>
    <property type="match status" value="1"/>
</dbReference>
<reference evidence="11" key="10">
    <citation type="journal article" date="2011" name="PLoS Biol.">
        <title>Modernizing reference genome assemblies.</title>
        <authorList>
            <person name="Church D.M."/>
            <person name="Schneider V.A."/>
            <person name="Graves T."/>
            <person name="Auger K."/>
            <person name="Cunningham F."/>
            <person name="Bouk N."/>
            <person name="Chen H.C."/>
            <person name="Agarwala R."/>
            <person name="McLaren W.M."/>
            <person name="Ritchie G.R."/>
            <person name="Albracht D."/>
            <person name="Kremitzki M."/>
            <person name="Rock S."/>
            <person name="Kotkiewicz H."/>
            <person name="Kremitzki C."/>
            <person name="Wollam A."/>
            <person name="Trani L."/>
            <person name="Fulton L."/>
            <person name="Fulton R."/>
            <person name="Matthews L."/>
            <person name="Whitehead S."/>
            <person name="Chow W."/>
            <person name="Torrance J."/>
            <person name="Dunn M."/>
            <person name="Harden G."/>
            <person name="Threadgold G."/>
            <person name="Wood J."/>
            <person name="Collins J."/>
            <person name="Heath P."/>
            <person name="Griffiths G."/>
            <person name="Pelan S."/>
            <person name="Grafham D."/>
            <person name="Eichler E.E."/>
            <person name="Weinstock G."/>
            <person name="Mardis E.R."/>
            <person name="Wilson R.K."/>
            <person name="Howe K."/>
            <person name="Flicek P."/>
            <person name="Hubbard T."/>
        </authorList>
    </citation>
    <scope>NUCLEOTIDE SEQUENCE [LARGE SCALE GENOMIC DNA]</scope>
    <source>
        <strain evidence="11">C57BL/6J</strain>
    </source>
</reference>
<evidence type="ECO:0000259" key="9">
    <source>
        <dbReference type="PROSITE" id="PS51715"/>
    </source>
</evidence>
<comment type="similarity">
    <text evidence="6">Belongs to the TRAFAC class dynamin-like GTPase superfamily. GB1/RHD3 GTPase family.</text>
</comment>
<dbReference type="Ensembl" id="ENSMUST00000196255.5">
    <property type="protein sequence ID" value="ENSMUSP00000143336.2"/>
    <property type="gene ID" value="ENSMUSG00000105504.5"/>
</dbReference>
<dbReference type="InterPro" id="IPR015894">
    <property type="entry name" value="Guanylate-bd_N"/>
</dbReference>
<dbReference type="Gene3D" id="3.40.50.300">
    <property type="entry name" value="P-loop containing nucleotide triphosphate hydrolases"/>
    <property type="match status" value="1"/>
</dbReference>
<reference evidence="10" key="7">
    <citation type="journal article" date="2005" name="Science">
        <title>The Transcriptional Landscape of the Mammalian Genome.</title>
        <authorList>
            <consortium name="The FANTOM Consortium"/>
            <consortium name="Riken Genome Exploration Research Group and Genome Science Group (Genome Network Project Core Group)"/>
        </authorList>
    </citation>
    <scope>NUCLEOTIDE SEQUENCE</scope>
    <source>
        <strain evidence="10">C57BL/6J</strain>
        <tissue evidence="10">Pituitary gland</tissue>
    </source>
</reference>
<evidence type="ECO:0000256" key="5">
    <source>
        <dbReference type="ARBA" id="ARBA00023134"/>
    </source>
</evidence>
<protein>
    <submittedName>
        <fullName evidence="11">Guanylate binding protein 5</fullName>
    </submittedName>
</protein>
<dbReference type="GO" id="GO:0031347">
    <property type="term" value="P:regulation of defense response"/>
    <property type="evidence" value="ECO:0007669"/>
    <property type="project" value="UniProtKB-ARBA"/>
</dbReference>
<keyword evidence="14" id="KW-1267">Proteomics identification</keyword>
<evidence type="ECO:0000256" key="6">
    <source>
        <dbReference type="PROSITE-ProRule" id="PRU01052"/>
    </source>
</evidence>
<evidence type="ECO:0000256" key="1">
    <source>
        <dbReference type="ARBA" id="ARBA00022588"/>
    </source>
</evidence>
<keyword evidence="4" id="KW-0391">Immunity</keyword>
<accession>Q8BMN7</accession>
<evidence type="ECO:0000256" key="4">
    <source>
        <dbReference type="ARBA" id="ARBA00022859"/>
    </source>
</evidence>
<keyword evidence="2" id="KW-0547">Nucleotide-binding</keyword>
<reference evidence="10" key="1">
    <citation type="journal article" date="1999" name="Methods Enzymol.">
        <title>High-efficiency full-length cDNA cloning.</title>
        <authorList>
            <person name="Carninci P."/>
            <person name="Hayashizaki Y."/>
        </authorList>
    </citation>
    <scope>NUCLEOTIDE SEQUENCE</scope>
    <source>
        <strain evidence="10">C57BL/6J</strain>
        <tissue evidence="10">Pituitary gland</tissue>
    </source>
</reference>
<dbReference type="InterPro" id="IPR037684">
    <property type="entry name" value="GBP_C"/>
</dbReference>
<organism evidence="10">
    <name type="scientific">Mus musculus</name>
    <name type="common">Mouse</name>
    <dbReference type="NCBI Taxonomy" id="10090"/>
    <lineage>
        <taxon>Eukaryota</taxon>
        <taxon>Metazoa</taxon>
        <taxon>Chordata</taxon>
        <taxon>Craniata</taxon>
        <taxon>Vertebrata</taxon>
        <taxon>Euteleostomi</taxon>
        <taxon>Mammalia</taxon>
        <taxon>Eutheria</taxon>
        <taxon>Euarchontoglires</taxon>
        <taxon>Glires</taxon>
        <taxon>Rodentia</taxon>
        <taxon>Myomorpha</taxon>
        <taxon>Muroidea</taxon>
        <taxon>Muridae</taxon>
        <taxon>Murinae</taxon>
        <taxon>Mus</taxon>
        <taxon>Mus</taxon>
    </lineage>
</organism>
<reference evidence="11 13" key="9">
    <citation type="journal article" date="2009" name="PLoS Biol.">
        <title>Lineage-specific biology revealed by a finished genome assembly of the mouse.</title>
        <authorList>
            <consortium name="Mouse Genome Sequencing Consortium"/>
            <person name="Church D.M."/>
            <person name="Goodstadt L."/>
            <person name="Hillier L.W."/>
            <person name="Zody M.C."/>
            <person name="Goldstein S."/>
            <person name="She X."/>
            <person name="Bult C.J."/>
            <person name="Agarwala R."/>
            <person name="Cherry J.L."/>
            <person name="DiCuccio M."/>
            <person name="Hlavina W."/>
            <person name="Kapustin Y."/>
            <person name="Meric P."/>
            <person name="Maglott D."/>
            <person name="Birtle Z."/>
            <person name="Marques A.C."/>
            <person name="Graves T."/>
            <person name="Zhou S."/>
            <person name="Teague B."/>
            <person name="Potamousis K."/>
            <person name="Churas C."/>
            <person name="Place M."/>
            <person name="Herschleb J."/>
            <person name="Runnheim R."/>
            <person name="Forrest D."/>
            <person name="Amos-Landgraf J."/>
            <person name="Schwartz D.C."/>
            <person name="Cheng Z."/>
            <person name="Lindblad-Toh K."/>
            <person name="Eichler E.E."/>
            <person name="Ponting C.P."/>
        </authorList>
    </citation>
    <scope>NUCLEOTIDE SEQUENCE [LARGE SCALE GENOMIC DNA]</scope>
    <source>
        <strain evidence="11 13">C57BL/6J</strain>
    </source>
</reference>
<reference evidence="10" key="6">
    <citation type="journal article" date="2002" name="Nature">
        <title>Analysis of the mouse transcriptome based on functional annotation of 60,770 full-length cDNAs.</title>
        <authorList>
            <consortium name="The FANTOM Consortium and the RIKEN Genome Exploration Research Group Phase I and II Team"/>
        </authorList>
    </citation>
    <scope>NUCLEOTIDE SEQUENCE</scope>
    <source>
        <strain evidence="10">C57BL/6J</strain>
        <tissue evidence="10">Pituitary gland</tissue>
    </source>
</reference>
<dbReference type="KEGG" id="mmu:229898"/>
<proteinExistence type="evidence at protein level"/>
<reference evidence="11" key="11">
    <citation type="submission" date="2025-05" db="UniProtKB">
        <authorList>
            <consortium name="Ensembl"/>
        </authorList>
    </citation>
    <scope>IDENTIFICATION</scope>
    <source>
        <strain evidence="11">C57BL/6J</strain>
    </source>
</reference>
<dbReference type="GeneTree" id="ENSGT00940000162684"/>
<feature type="domain" description="GB1/RHD3-type G" evidence="9">
    <location>
        <begin position="35"/>
        <end position="277"/>
    </location>
</feature>
<dbReference type="GO" id="GO:0003924">
    <property type="term" value="F:GTPase activity"/>
    <property type="evidence" value="ECO:0007669"/>
    <property type="project" value="InterPro"/>
</dbReference>
<dbReference type="Gene3D" id="1.20.1000.10">
    <property type="entry name" value="Guanylate-binding protein, C-terminal domain"/>
    <property type="match status" value="1"/>
</dbReference>
<dbReference type="SMR" id="Q8BMN7"/>
<dbReference type="EMBL" id="AK030414">
    <property type="protein sequence ID" value="BAC26953.1"/>
    <property type="molecule type" value="mRNA"/>
</dbReference>
<evidence type="ECO:0000256" key="3">
    <source>
        <dbReference type="ARBA" id="ARBA00022801"/>
    </source>
</evidence>
<dbReference type="AlphaFoldDB" id="Q8BMN7"/>
<dbReference type="CDD" id="cd01851">
    <property type="entry name" value="GBP"/>
    <property type="match status" value="1"/>
</dbReference>
<feature type="region of interest" description="Disordered" evidence="8">
    <location>
        <begin position="687"/>
        <end position="706"/>
    </location>
</feature>
<reference evidence="10" key="3">
    <citation type="journal article" date="2000" name="Genome Res.">
        <title>RIKEN integrated sequence analysis (RISA) system--384-format sequencing pipeline with 384 multicapillary sequencer.</title>
        <authorList>
            <person name="Shibata K."/>
            <person name="Itoh M."/>
            <person name="Aizawa K."/>
            <person name="Nagaoka S."/>
            <person name="Sasaki N."/>
            <person name="Carninci P."/>
            <person name="Konno H."/>
            <person name="Akiyama J."/>
            <person name="Nishi K."/>
            <person name="Kitsunai T."/>
            <person name="Tashiro H."/>
            <person name="Itoh M."/>
            <person name="Sumi N."/>
            <person name="Ishii Y."/>
            <person name="Nakamura S."/>
            <person name="Hazama M."/>
            <person name="Nishine T."/>
            <person name="Harada A."/>
            <person name="Yamamoto R."/>
            <person name="Matsumoto H."/>
            <person name="Sakaguchi S."/>
            <person name="Ikegami T."/>
            <person name="Kashiwagi K."/>
            <person name="Fujiwake S."/>
            <person name="Inoue K."/>
            <person name="Togawa Y."/>
            <person name="Izawa M."/>
            <person name="Ohara E."/>
            <person name="Watahiki M."/>
            <person name="Yoneda Y."/>
            <person name="Ishikawa T."/>
            <person name="Ozawa K."/>
            <person name="Tanaka T."/>
            <person name="Matsuura S."/>
            <person name="Kawai J."/>
            <person name="Okazaki Y."/>
            <person name="Muramatsu M."/>
            <person name="Inoue Y."/>
            <person name="Kira A."/>
            <person name="Hayashizaki Y."/>
        </authorList>
    </citation>
    <scope>NUCLEOTIDE SEQUENCE</scope>
    <source>
        <strain evidence="10">C57BL/6J</strain>
        <tissue evidence="10">Pituitary gland</tissue>
    </source>
</reference>
<dbReference type="FunFam" id="3.40.50.300:FF:000422">
    <property type="entry name" value="Guanylate-binding protein 1"/>
    <property type="match status" value="1"/>
</dbReference>
<dbReference type="OrthoDB" id="2135133at2759"/>
<dbReference type="PANTHER" id="PTHR10751">
    <property type="entry name" value="GUANYLATE BINDING PROTEIN"/>
    <property type="match status" value="1"/>
</dbReference>
<reference evidence="10" key="8">
    <citation type="journal article" date="2005" name="Science">
        <title>Antisense Transcription in the Mammalian Transcriptome.</title>
        <authorList>
            <consortium name="RIKEN Genome Exploration Research Group and Genome Science Group (Genome Network Project Core Group) and the FANTOM Consortium"/>
        </authorList>
    </citation>
    <scope>NUCLEOTIDE SEQUENCE</scope>
    <source>
        <strain evidence="10">C57BL/6J</strain>
        <tissue evidence="10">Pituitary gland</tissue>
    </source>
</reference>
<evidence type="ECO:0000313" key="13">
    <source>
        <dbReference type="Proteomes" id="UP000000589"/>
    </source>
</evidence>
<dbReference type="InterPro" id="IPR027417">
    <property type="entry name" value="P-loop_NTPase"/>
</dbReference>
<dbReference type="GeneID" id="229898"/>
<gene>
    <name evidence="11 12" type="primary">Gbp5</name>
</gene>
<feature type="region of interest" description="Disordered" evidence="8">
    <location>
        <begin position="622"/>
        <end position="659"/>
    </location>
</feature>
<dbReference type="FunFam" id="1.20.1000.10:FF:000001">
    <property type="entry name" value="Guanylate binding protein 1"/>
    <property type="match status" value="1"/>
</dbReference>
<keyword evidence="5" id="KW-0342">GTP-binding</keyword>
<evidence type="ECO:0000313" key="11">
    <source>
        <dbReference type="Ensembl" id="ENSMUSP00000143336.2"/>
    </source>
</evidence>
<dbReference type="RefSeq" id="NP_705792.2">
    <property type="nucleotide sequence ID" value="NM_153564.2"/>
</dbReference>
<dbReference type="BioGRID-ORCS" id="229898">
    <property type="hits" value="1 hit in 78 CRISPR screens"/>
</dbReference>